<evidence type="ECO:0000256" key="1">
    <source>
        <dbReference type="SAM" id="MobiDB-lite"/>
    </source>
</evidence>
<feature type="domain" description="Outer membrane channel protein CpnT-like N-terminal" evidence="2">
    <location>
        <begin position="198"/>
        <end position="319"/>
    </location>
</feature>
<dbReference type="InterPro" id="IPR036689">
    <property type="entry name" value="ESAT-6-like_sf"/>
</dbReference>
<proteinExistence type="predicted"/>
<dbReference type="Gene3D" id="1.10.287.1060">
    <property type="entry name" value="ESAT-6-like"/>
    <property type="match status" value="1"/>
</dbReference>
<evidence type="ECO:0000259" key="2">
    <source>
        <dbReference type="Pfam" id="PF25547"/>
    </source>
</evidence>
<keyword evidence="4" id="KW-1185">Reference proteome</keyword>
<evidence type="ECO:0000313" key="3">
    <source>
        <dbReference type="EMBL" id="MCP2165786.1"/>
    </source>
</evidence>
<organism evidence="3 4">
    <name type="scientific">Goodfellowiella coeruleoviolacea</name>
    <dbReference type="NCBI Taxonomy" id="334858"/>
    <lineage>
        <taxon>Bacteria</taxon>
        <taxon>Bacillati</taxon>
        <taxon>Actinomycetota</taxon>
        <taxon>Actinomycetes</taxon>
        <taxon>Pseudonocardiales</taxon>
        <taxon>Pseudonocardiaceae</taxon>
        <taxon>Goodfellowiella</taxon>
    </lineage>
</organism>
<gene>
    <name evidence="3" type="ORF">LX83_002644</name>
</gene>
<protein>
    <recommendedName>
        <fullName evidence="2">Outer membrane channel protein CpnT-like N-terminal domain-containing protein</fullName>
    </recommendedName>
</protein>
<dbReference type="Pfam" id="PF25547">
    <property type="entry name" value="WXG100_2"/>
    <property type="match status" value="1"/>
</dbReference>
<accession>A0AAE3KEX9</accession>
<dbReference type="AlphaFoldDB" id="A0AAE3KEX9"/>
<dbReference type="Proteomes" id="UP001206128">
    <property type="component" value="Unassembled WGS sequence"/>
</dbReference>
<dbReference type="EMBL" id="JAMTCK010000005">
    <property type="protein sequence ID" value="MCP2165786.1"/>
    <property type="molecule type" value="Genomic_DNA"/>
</dbReference>
<evidence type="ECO:0000313" key="4">
    <source>
        <dbReference type="Proteomes" id="UP001206128"/>
    </source>
</evidence>
<comment type="caution">
    <text evidence="3">The sequence shown here is derived from an EMBL/GenBank/DDBJ whole genome shotgun (WGS) entry which is preliminary data.</text>
</comment>
<dbReference type="SUPFAM" id="SSF140453">
    <property type="entry name" value="EsxAB dimer-like"/>
    <property type="match status" value="1"/>
</dbReference>
<feature type="region of interest" description="Disordered" evidence="1">
    <location>
        <begin position="481"/>
        <end position="506"/>
    </location>
</feature>
<sequence length="506" mass="53497">MTGYQVAAAGLLAYGRGSRDAADNFGQLASLLEQARVSDDCFGPIGELLAFTYFDSLQECQDLANAAKAFLEDVAERVTETARTYQDNDAQIEVAFDTLDDGGSGPGSFADLVTAGHDERKSDFEQAASYGSSWASTAGDVARASSPPDIAIAAVNTRLEQLQLITSPGQSLIDNGLGFLIALAISPIVETILEPAIGDPEQMRSTAKGWEKVAEWLESTGEHETGRAQATSELWQGEAGDAFRQQLAEFGAGATAFASEIRGLQQTLEIAADLFDAFVEICVDTLQELVMGLIIEWLAALAASWITAGASVGAATAATTSQVAIVGGRLGAKAAQLLGRLMPLIRRLEDLLQKLRSGPLKQVVERAQDLRDNGGWLQKKVVGAADKNPLFKITTSAEPTVVKKAGLDGRMEDVVVQATRTTNKSAAAFGIQNGESALAAEVAKVGLGIAGLSGTTDPLTAGFRGVLENVPGTVIEQAVRHGYDQAQDPSTKQERREATDRGFQYE</sequence>
<dbReference type="InterPro" id="IPR057746">
    <property type="entry name" value="CpnT-like_N"/>
</dbReference>
<name>A0AAE3KEX9_9PSEU</name>
<reference evidence="3" key="1">
    <citation type="submission" date="2022-06" db="EMBL/GenBank/DDBJ databases">
        <title>Genomic Encyclopedia of Archaeal and Bacterial Type Strains, Phase II (KMG-II): from individual species to whole genera.</title>
        <authorList>
            <person name="Goeker M."/>
        </authorList>
    </citation>
    <scope>NUCLEOTIDE SEQUENCE</scope>
    <source>
        <strain evidence="3">DSM 43935</strain>
    </source>
</reference>
<feature type="compositionally biased region" description="Basic and acidic residues" evidence="1">
    <location>
        <begin position="491"/>
        <end position="500"/>
    </location>
</feature>
<dbReference type="RefSeq" id="WP_253770924.1">
    <property type="nucleotide sequence ID" value="NZ_JAMTCK010000005.1"/>
</dbReference>